<reference evidence="1 2" key="1">
    <citation type="journal article" date="2022" name="bioRxiv">
        <title>Genomics of Preaxostyla Flagellates Illuminates Evolutionary Transitions and the Path Towards Mitochondrial Loss.</title>
        <authorList>
            <person name="Novak L.V.F."/>
            <person name="Treitli S.C."/>
            <person name="Pyrih J."/>
            <person name="Halakuc P."/>
            <person name="Pipaliya S.V."/>
            <person name="Vacek V."/>
            <person name="Brzon O."/>
            <person name="Soukal P."/>
            <person name="Eme L."/>
            <person name="Dacks J.B."/>
            <person name="Karnkowska A."/>
            <person name="Elias M."/>
            <person name="Hampl V."/>
        </authorList>
    </citation>
    <scope>NUCLEOTIDE SEQUENCE [LARGE SCALE GENOMIC DNA]</scope>
    <source>
        <strain evidence="1">NAU3</strain>
        <tissue evidence="1">Gut</tissue>
    </source>
</reference>
<evidence type="ECO:0000313" key="2">
    <source>
        <dbReference type="Proteomes" id="UP001281761"/>
    </source>
</evidence>
<dbReference type="Proteomes" id="UP001281761">
    <property type="component" value="Unassembled WGS sequence"/>
</dbReference>
<protein>
    <submittedName>
        <fullName evidence="1">Uncharacterized protein</fullName>
    </submittedName>
</protein>
<gene>
    <name evidence="1" type="ORF">BLNAU_16381</name>
</gene>
<sequence length="451" mass="50387">MMISLLCDGGELQKNVRQDTIQHRSSQYGGKEMDGMAGNHNIHVKRHRQIAVLRSHPDTSKDDSEASEDVLAEFTAVLDPCSVVTVLLALPSASPLTTLGVVRAGGCLFEAQAILASALPFSMDCSPFMNRDEAQFKTVDEQAVVFRSLVATLKFQPALDASLETKAVKLLESVSPVGEESALAFLNSLWRTPDESLTTFIQSIDVLISSPNQIITTTTMKLLESLMSNSSKRIRLALVKADLIPQLINTINPLSLSFVETDNIHINLMISITRALWLATPLGLEQLRIEDDNEQQAVYETLLKQVLVPSENYICLLCVNRCSIVDGKQSETFIGLLARLLAISPCYEPTMEIVLHMPVFLTIPSCLTFFENENSITYFLDEMSGAQEDWNISRGEYRQMWKKVHQMLRMEGMDDVVEARLQNDKNGEGRWVDFGSIEWNNLQGMNLPKQE</sequence>
<dbReference type="EMBL" id="JARBJD010000170">
    <property type="protein sequence ID" value="KAK2948743.1"/>
    <property type="molecule type" value="Genomic_DNA"/>
</dbReference>
<name>A0ABQ9X8D8_9EUKA</name>
<accession>A0ABQ9X8D8</accession>
<keyword evidence="2" id="KW-1185">Reference proteome</keyword>
<evidence type="ECO:0000313" key="1">
    <source>
        <dbReference type="EMBL" id="KAK2948743.1"/>
    </source>
</evidence>
<organism evidence="1 2">
    <name type="scientific">Blattamonas nauphoetae</name>
    <dbReference type="NCBI Taxonomy" id="2049346"/>
    <lineage>
        <taxon>Eukaryota</taxon>
        <taxon>Metamonada</taxon>
        <taxon>Preaxostyla</taxon>
        <taxon>Oxymonadida</taxon>
        <taxon>Blattamonas</taxon>
    </lineage>
</organism>
<proteinExistence type="predicted"/>
<comment type="caution">
    <text evidence="1">The sequence shown here is derived from an EMBL/GenBank/DDBJ whole genome shotgun (WGS) entry which is preliminary data.</text>
</comment>